<evidence type="ECO:0000313" key="3">
    <source>
        <dbReference type="Proteomes" id="UP000321157"/>
    </source>
</evidence>
<dbReference type="EMBL" id="BJXX01000159">
    <property type="protein sequence ID" value="GEN35915.1"/>
    <property type="molecule type" value="Genomic_DNA"/>
</dbReference>
<dbReference type="AlphaFoldDB" id="A0A511VAG8"/>
<sequence>MVDDDFEVSANKKGVSVDRNDSSTKKTSTKSIQSKERRDNKAHRRMSRDMSRDVAGKVTLGHAIEREGDIEVDQDKEIITTTSTENEPLRKRNADFCESRRDGNESKASTTGSETP</sequence>
<dbReference type="Proteomes" id="UP000321157">
    <property type="component" value="Unassembled WGS sequence"/>
</dbReference>
<feature type="compositionally biased region" description="Basic and acidic residues" evidence="1">
    <location>
        <begin position="63"/>
        <end position="78"/>
    </location>
</feature>
<feature type="compositionally biased region" description="Basic and acidic residues" evidence="1">
    <location>
        <begin position="87"/>
        <end position="105"/>
    </location>
</feature>
<protein>
    <submittedName>
        <fullName evidence="2">Uncharacterized protein</fullName>
    </submittedName>
</protein>
<name>A0A511VAG8_9BACL</name>
<evidence type="ECO:0000256" key="1">
    <source>
        <dbReference type="SAM" id="MobiDB-lite"/>
    </source>
</evidence>
<comment type="caution">
    <text evidence="2">The sequence shown here is derived from an EMBL/GenBank/DDBJ whole genome shotgun (WGS) entry which is preliminary data.</text>
</comment>
<feature type="region of interest" description="Disordered" evidence="1">
    <location>
        <begin position="1"/>
        <end position="116"/>
    </location>
</feature>
<dbReference type="RefSeq" id="WP_146811422.1">
    <property type="nucleotide sequence ID" value="NZ_BJXX01000159.1"/>
</dbReference>
<feature type="compositionally biased region" description="Basic and acidic residues" evidence="1">
    <location>
        <begin position="15"/>
        <end position="24"/>
    </location>
</feature>
<gene>
    <name evidence="2" type="ORF">ADA01nite_33750</name>
</gene>
<reference evidence="2 3" key="1">
    <citation type="submission" date="2019-07" db="EMBL/GenBank/DDBJ databases">
        <title>Whole genome shotgun sequence of Aneurinibacillus danicus NBRC 102444.</title>
        <authorList>
            <person name="Hosoyama A."/>
            <person name="Uohara A."/>
            <person name="Ohji S."/>
            <person name="Ichikawa N."/>
        </authorList>
    </citation>
    <scope>NUCLEOTIDE SEQUENCE [LARGE SCALE GENOMIC DNA]</scope>
    <source>
        <strain evidence="2 3">NBRC 102444</strain>
    </source>
</reference>
<proteinExistence type="predicted"/>
<organism evidence="2 3">
    <name type="scientific">Aneurinibacillus danicus</name>
    <dbReference type="NCBI Taxonomy" id="267746"/>
    <lineage>
        <taxon>Bacteria</taxon>
        <taxon>Bacillati</taxon>
        <taxon>Bacillota</taxon>
        <taxon>Bacilli</taxon>
        <taxon>Bacillales</taxon>
        <taxon>Paenibacillaceae</taxon>
        <taxon>Aneurinibacillus group</taxon>
        <taxon>Aneurinibacillus</taxon>
    </lineage>
</organism>
<feature type="compositionally biased region" description="Polar residues" evidence="1">
    <location>
        <begin position="106"/>
        <end position="116"/>
    </location>
</feature>
<evidence type="ECO:0000313" key="2">
    <source>
        <dbReference type="EMBL" id="GEN35915.1"/>
    </source>
</evidence>
<accession>A0A511VAG8</accession>
<keyword evidence="3" id="KW-1185">Reference proteome</keyword>